<dbReference type="NCBIfam" id="TIGR01011">
    <property type="entry name" value="rpsB_bact"/>
    <property type="match status" value="1"/>
</dbReference>
<dbReference type="GO" id="GO:0006412">
    <property type="term" value="P:translation"/>
    <property type="evidence" value="ECO:0007669"/>
    <property type="project" value="UniProtKB-UniRule"/>
</dbReference>
<keyword evidence="3 5" id="KW-0687">Ribonucleoprotein</keyword>
<dbReference type="GO" id="GO:0005763">
    <property type="term" value="C:mitochondrial small ribosomal subunit"/>
    <property type="evidence" value="ECO:0007669"/>
    <property type="project" value="TreeGrafter"/>
</dbReference>
<comment type="subcellular location">
    <subcellularLocation>
        <location evidence="5">Plastid</location>
        <location evidence="5">Chloroplast</location>
    </subcellularLocation>
</comment>
<dbReference type="GO" id="GO:0009507">
    <property type="term" value="C:chloroplast"/>
    <property type="evidence" value="ECO:0007669"/>
    <property type="project" value="UniProtKB-SubCell"/>
</dbReference>
<keyword evidence="2 5" id="KW-0689">Ribosomal protein</keyword>
<evidence type="ECO:0000256" key="3">
    <source>
        <dbReference type="ARBA" id="ARBA00023274"/>
    </source>
</evidence>
<protein>
    <recommendedName>
        <fullName evidence="4 5">Small ribosomal subunit protein uS2c</fullName>
    </recommendedName>
</protein>
<dbReference type="InterPro" id="IPR023591">
    <property type="entry name" value="Ribosomal_uS2_flav_dom_sf"/>
</dbReference>
<evidence type="ECO:0000313" key="6">
    <source>
        <dbReference type="EMBL" id="AID67490.1"/>
    </source>
</evidence>
<dbReference type="PANTHER" id="PTHR12534">
    <property type="entry name" value="30S RIBOSOMAL PROTEIN S2 PROKARYOTIC AND ORGANELLAR"/>
    <property type="match status" value="1"/>
</dbReference>
<evidence type="ECO:0000256" key="4">
    <source>
        <dbReference type="ARBA" id="ARBA00035155"/>
    </source>
</evidence>
<gene>
    <name evidence="5 6" type="primary">rps2</name>
</gene>
<accession>A0A088CI75</accession>
<reference evidence="6" key="1">
    <citation type="journal article" date="2014" name="BMC Genomics">
        <title>Six newly sequenced chloroplast genomes from prasinophyte green algae provide insights into the relationships among prasinophyte lineages and the diversity of streamlined genome architecture in picoplanktonic species.</title>
        <authorList>
            <person name="Lemieux C."/>
            <person name="Otis C."/>
            <person name="Turmel M."/>
        </authorList>
    </citation>
    <scope>NUCLEOTIDE SEQUENCE</scope>
</reference>
<dbReference type="AlphaFoldDB" id="A0A088CI75"/>
<keyword evidence="6" id="KW-0150">Chloroplast</keyword>
<dbReference type="PANTHER" id="PTHR12534:SF0">
    <property type="entry name" value="SMALL RIBOSOMAL SUBUNIT PROTEIN US2M"/>
    <property type="match status" value="1"/>
</dbReference>
<keyword evidence="6" id="KW-0934">Plastid</keyword>
<dbReference type="PROSITE" id="PS00962">
    <property type="entry name" value="RIBOSOMAL_S2_1"/>
    <property type="match status" value="1"/>
</dbReference>
<dbReference type="Gene3D" id="3.40.50.10490">
    <property type="entry name" value="Glucose-6-phosphate isomerase like protein, domain 1"/>
    <property type="match status" value="1"/>
</dbReference>
<evidence type="ECO:0000256" key="5">
    <source>
        <dbReference type="HAMAP-Rule" id="MF_00291"/>
    </source>
</evidence>
<evidence type="ECO:0000256" key="1">
    <source>
        <dbReference type="ARBA" id="ARBA00006242"/>
    </source>
</evidence>
<dbReference type="PRINTS" id="PR00395">
    <property type="entry name" value="RIBOSOMALS2"/>
</dbReference>
<geneLocation type="chloroplast" evidence="6"/>
<organism evidence="6">
    <name type="scientific">Prasinococcus sp. CCMP1194</name>
    <dbReference type="NCBI Taxonomy" id="110672"/>
    <lineage>
        <taxon>Eukaryota</taxon>
        <taxon>Viridiplantae</taxon>
        <taxon>Prasinodermophyta</taxon>
        <taxon>Palmophyllophyceae</taxon>
        <taxon>Prasinococcales</taxon>
        <taxon>Prasinococcaceae</taxon>
        <taxon>Prasinococcus</taxon>
    </lineage>
</organism>
<dbReference type="Gene3D" id="1.10.287.610">
    <property type="entry name" value="Helix hairpin bin"/>
    <property type="match status" value="1"/>
</dbReference>
<evidence type="ECO:0000256" key="2">
    <source>
        <dbReference type="ARBA" id="ARBA00022980"/>
    </source>
</evidence>
<dbReference type="FunFam" id="1.10.287.610:FF:000001">
    <property type="entry name" value="30S ribosomal protein S2"/>
    <property type="match status" value="1"/>
</dbReference>
<dbReference type="SUPFAM" id="SSF52313">
    <property type="entry name" value="Ribosomal protein S2"/>
    <property type="match status" value="1"/>
</dbReference>
<proteinExistence type="inferred from homology"/>
<dbReference type="InterPro" id="IPR001865">
    <property type="entry name" value="Ribosomal_uS2"/>
</dbReference>
<comment type="similarity">
    <text evidence="1 5">Belongs to the universal ribosomal protein uS2 family.</text>
</comment>
<dbReference type="GO" id="GO:0003735">
    <property type="term" value="F:structural constituent of ribosome"/>
    <property type="evidence" value="ECO:0007669"/>
    <property type="project" value="InterPro"/>
</dbReference>
<dbReference type="EMBL" id="KJ746597">
    <property type="protein sequence ID" value="AID67490.1"/>
    <property type="molecule type" value="Genomic_DNA"/>
</dbReference>
<dbReference type="HAMAP" id="MF_00291_B">
    <property type="entry name" value="Ribosomal_uS2_B"/>
    <property type="match status" value="1"/>
</dbReference>
<dbReference type="CDD" id="cd01425">
    <property type="entry name" value="RPS2"/>
    <property type="match status" value="1"/>
</dbReference>
<dbReference type="InterPro" id="IPR018130">
    <property type="entry name" value="Ribosomal_uS2_CS"/>
</dbReference>
<name>A0A088CI75_9VIRI</name>
<sequence>MIHLTLSEMIKAGVHFGHQTKNWNPKAAPYIYTKKKGVHIIDLIQTILQLQKVCSFLEKNAQKSILFIGTKKQAVDSIAIEAMNADCHYVNYRWLGGMLTNWTTMSHQMKKLNQLETLYKKGSFNHLPKKEGILLTRQYTKLKSHLSGIQYMTSPPDIAIIVDQNHELNAIKECQMLNIPIISFLDTNCDPDKTNFFIPANDDSIRSIRFILSKLSSAIRAGKERKGTL</sequence>
<dbReference type="InterPro" id="IPR005706">
    <property type="entry name" value="Ribosomal_uS2_bac/mit/plastid"/>
</dbReference>
<dbReference type="Pfam" id="PF00318">
    <property type="entry name" value="Ribosomal_S2"/>
    <property type="match status" value="1"/>
</dbReference>